<dbReference type="PANTHER" id="PTHR42976">
    <property type="entry name" value="BIFUNCTIONAL CHITINASE/LYSOZYME-RELATED"/>
    <property type="match status" value="1"/>
</dbReference>
<name>A0ABV5TM29_9ACTN</name>
<evidence type="ECO:0000256" key="2">
    <source>
        <dbReference type="SAM" id="Phobius"/>
    </source>
</evidence>
<accession>A0ABV5TM29</accession>
<evidence type="ECO:0008006" key="5">
    <source>
        <dbReference type="Google" id="ProtNLM"/>
    </source>
</evidence>
<reference evidence="3 4" key="1">
    <citation type="submission" date="2024-09" db="EMBL/GenBank/DDBJ databases">
        <authorList>
            <person name="Sun Q."/>
            <person name="Mori K."/>
        </authorList>
    </citation>
    <scope>NUCLEOTIDE SEQUENCE [LARGE SCALE GENOMIC DNA]</scope>
    <source>
        <strain evidence="3 4">JCM 3028</strain>
    </source>
</reference>
<proteinExistence type="predicted"/>
<keyword evidence="2" id="KW-0812">Transmembrane</keyword>
<feature type="transmembrane region" description="Helical" evidence="2">
    <location>
        <begin position="23"/>
        <end position="42"/>
    </location>
</feature>
<protein>
    <recommendedName>
        <fullName evidence="5">Chitinase</fullName>
    </recommendedName>
</protein>
<evidence type="ECO:0000313" key="3">
    <source>
        <dbReference type="EMBL" id="MFB9680072.1"/>
    </source>
</evidence>
<evidence type="ECO:0000256" key="1">
    <source>
        <dbReference type="SAM" id="MobiDB-lite"/>
    </source>
</evidence>
<feature type="region of interest" description="Disordered" evidence="1">
    <location>
        <begin position="55"/>
        <end position="77"/>
    </location>
</feature>
<dbReference type="Gene3D" id="3.20.20.80">
    <property type="entry name" value="Glycosidases"/>
    <property type="match status" value="1"/>
</dbReference>
<keyword evidence="2" id="KW-1133">Transmembrane helix</keyword>
<sequence>MPVVTDRPDTRRVREPGTPPRPLVVLASIVLAAGTGAAIWLLPSRAQGEWAALGERAGSGATPSETPSVPAAEPSPPPAVVRPSGFVAFVDAVREPRFNLSREARRSHVRWFTLGHLTAGQKGCVPKWGGLQEQGGNPVANRLAPLRAAGGDAGLAFGGPAGRELAAVCPDLARLTAAYRRAIGAFTATYIDFEVHDPAGGATVLRRARAIAALQREAADEGRSLTVSFTLPVTGAGLSRADQEMLRATRAAGAEIAAVNLLAPVDTALGTGSRLRPIASAVRAAHPQIARSLGESAAWHRIALTPVLAGPGDLTRLEARRLVAFTSRNHLAWLSTRGAPLSPGITRFLTGATR</sequence>
<keyword evidence="2" id="KW-0472">Membrane</keyword>
<dbReference type="Proteomes" id="UP001589610">
    <property type="component" value="Unassembled WGS sequence"/>
</dbReference>
<dbReference type="RefSeq" id="WP_386161175.1">
    <property type="nucleotide sequence ID" value="NZ_JBHMBS010000020.1"/>
</dbReference>
<organism evidence="3 4">
    <name type="scientific">Streptosporangium vulgare</name>
    <dbReference type="NCBI Taxonomy" id="46190"/>
    <lineage>
        <taxon>Bacteria</taxon>
        <taxon>Bacillati</taxon>
        <taxon>Actinomycetota</taxon>
        <taxon>Actinomycetes</taxon>
        <taxon>Streptosporangiales</taxon>
        <taxon>Streptosporangiaceae</taxon>
        <taxon>Streptosporangium</taxon>
    </lineage>
</organism>
<evidence type="ECO:0000313" key="4">
    <source>
        <dbReference type="Proteomes" id="UP001589610"/>
    </source>
</evidence>
<dbReference type="EMBL" id="JBHMBS010000020">
    <property type="protein sequence ID" value="MFB9680072.1"/>
    <property type="molecule type" value="Genomic_DNA"/>
</dbReference>
<keyword evidence="4" id="KW-1185">Reference proteome</keyword>
<dbReference type="InterPro" id="IPR052750">
    <property type="entry name" value="GH18_Chitinase"/>
</dbReference>
<feature type="compositionally biased region" description="Low complexity" evidence="1">
    <location>
        <begin position="63"/>
        <end position="72"/>
    </location>
</feature>
<comment type="caution">
    <text evidence="3">The sequence shown here is derived from an EMBL/GenBank/DDBJ whole genome shotgun (WGS) entry which is preliminary data.</text>
</comment>
<gene>
    <name evidence="3" type="ORF">ACFFRH_31715</name>
</gene>
<dbReference type="PANTHER" id="PTHR42976:SF1">
    <property type="entry name" value="GH18 DOMAIN-CONTAINING PROTEIN-RELATED"/>
    <property type="match status" value="1"/>
</dbReference>